<evidence type="ECO:0008006" key="2">
    <source>
        <dbReference type="Google" id="ProtNLM"/>
    </source>
</evidence>
<dbReference type="EMBL" id="HBFS01028707">
    <property type="protein sequence ID" value="CAD8925967.1"/>
    <property type="molecule type" value="Transcribed_RNA"/>
</dbReference>
<proteinExistence type="predicted"/>
<dbReference type="SUPFAM" id="SSF47769">
    <property type="entry name" value="SAM/Pointed domain"/>
    <property type="match status" value="1"/>
</dbReference>
<dbReference type="InterPro" id="IPR013761">
    <property type="entry name" value="SAM/pointed_sf"/>
</dbReference>
<sequence>MAAKAKAPAASASEVPTGDPFFWTAAQVQAWLTHCDGGKWASYAAKLDGFAGRRMAALDKAAWTQRMGSAGVADYLFDEFKRLRNDAAKAARKAAGKEADGAVLEDGGVGATLINNARPGPPKF</sequence>
<dbReference type="Gene3D" id="1.10.150.50">
    <property type="entry name" value="Transcription Factor, Ets-1"/>
    <property type="match status" value="1"/>
</dbReference>
<protein>
    <recommendedName>
        <fullName evidence="2">SAM domain-containing protein</fullName>
    </recommendedName>
</protein>
<reference evidence="1" key="1">
    <citation type="submission" date="2021-01" db="EMBL/GenBank/DDBJ databases">
        <authorList>
            <person name="Corre E."/>
            <person name="Pelletier E."/>
            <person name="Niang G."/>
            <person name="Scheremetjew M."/>
            <person name="Finn R."/>
            <person name="Kale V."/>
            <person name="Holt S."/>
            <person name="Cochrane G."/>
            <person name="Meng A."/>
            <person name="Brown T."/>
            <person name="Cohen L."/>
        </authorList>
    </citation>
    <scope>NUCLEOTIDE SEQUENCE</scope>
    <source>
        <strain evidence="1">Ms1</strain>
    </source>
</reference>
<evidence type="ECO:0000313" key="1">
    <source>
        <dbReference type="EMBL" id="CAD8925967.1"/>
    </source>
</evidence>
<accession>A0A7S1GG08</accession>
<organism evidence="1">
    <name type="scientific">Bicosoecida sp. CB-2014</name>
    <dbReference type="NCBI Taxonomy" id="1486930"/>
    <lineage>
        <taxon>Eukaryota</taxon>
        <taxon>Sar</taxon>
        <taxon>Stramenopiles</taxon>
        <taxon>Bigyra</taxon>
        <taxon>Opalozoa</taxon>
        <taxon>Bicosoecida</taxon>
    </lineage>
</organism>
<dbReference type="AlphaFoldDB" id="A0A7S1GG08"/>
<name>A0A7S1GG08_9STRA</name>
<gene>
    <name evidence="1" type="ORF">BSP0115_LOCUS19231</name>
</gene>